<accession>A0A4C1VSN1</accession>
<protein>
    <recommendedName>
        <fullName evidence="3">Reverse transcriptase domain-containing protein</fullName>
    </recommendedName>
</protein>
<evidence type="ECO:0000313" key="2">
    <source>
        <dbReference type="Proteomes" id="UP000299102"/>
    </source>
</evidence>
<comment type="caution">
    <text evidence="1">The sequence shown here is derived from an EMBL/GenBank/DDBJ whole genome shotgun (WGS) entry which is preliminary data.</text>
</comment>
<dbReference type="Proteomes" id="UP000299102">
    <property type="component" value="Unassembled WGS sequence"/>
</dbReference>
<reference evidence="1 2" key="1">
    <citation type="journal article" date="2019" name="Commun. Biol.">
        <title>The bagworm genome reveals a unique fibroin gene that provides high tensile strength.</title>
        <authorList>
            <person name="Kono N."/>
            <person name="Nakamura H."/>
            <person name="Ohtoshi R."/>
            <person name="Tomita M."/>
            <person name="Numata K."/>
            <person name="Arakawa K."/>
        </authorList>
    </citation>
    <scope>NUCLEOTIDE SEQUENCE [LARGE SCALE GENOMIC DNA]</scope>
</reference>
<gene>
    <name evidence="1" type="ORF">EVAR_20336_1</name>
</gene>
<dbReference type="AlphaFoldDB" id="A0A4C1VSN1"/>
<keyword evidence="2" id="KW-1185">Reference proteome</keyword>
<proteinExistence type="predicted"/>
<dbReference type="OrthoDB" id="411871at2759"/>
<dbReference type="EMBL" id="BGZK01000401">
    <property type="protein sequence ID" value="GBP41530.1"/>
    <property type="molecule type" value="Genomic_DNA"/>
</dbReference>
<sequence>MSLDLEGAFDNAWWPALETQLRAENCPVNLHGMVRGYLRDREVVVRFAGGDRKLTFIPHVTKACKKAANIYKSLARAATVT</sequence>
<name>A0A4C1VSN1_EUMVA</name>
<organism evidence="1 2">
    <name type="scientific">Eumeta variegata</name>
    <name type="common">Bagworm moth</name>
    <name type="synonym">Eumeta japonica</name>
    <dbReference type="NCBI Taxonomy" id="151549"/>
    <lineage>
        <taxon>Eukaryota</taxon>
        <taxon>Metazoa</taxon>
        <taxon>Ecdysozoa</taxon>
        <taxon>Arthropoda</taxon>
        <taxon>Hexapoda</taxon>
        <taxon>Insecta</taxon>
        <taxon>Pterygota</taxon>
        <taxon>Neoptera</taxon>
        <taxon>Endopterygota</taxon>
        <taxon>Lepidoptera</taxon>
        <taxon>Glossata</taxon>
        <taxon>Ditrysia</taxon>
        <taxon>Tineoidea</taxon>
        <taxon>Psychidae</taxon>
        <taxon>Oiketicinae</taxon>
        <taxon>Eumeta</taxon>
    </lineage>
</organism>
<evidence type="ECO:0000313" key="1">
    <source>
        <dbReference type="EMBL" id="GBP41530.1"/>
    </source>
</evidence>
<evidence type="ECO:0008006" key="3">
    <source>
        <dbReference type="Google" id="ProtNLM"/>
    </source>
</evidence>